<accession>A0ABM6MCG4</accession>
<dbReference type="InterPro" id="IPR008893">
    <property type="entry name" value="WGR_domain"/>
</dbReference>
<name>A0ABM6MCG4_9SPHN</name>
<proteinExistence type="predicted"/>
<dbReference type="RefSeq" id="WP_082396445.1">
    <property type="nucleotide sequence ID" value="NZ_CP020084.1"/>
</dbReference>
<reference evidence="2 3" key="1">
    <citation type="submission" date="2017-03" db="EMBL/GenBank/DDBJ databases">
        <title>Complete genome sequence of Blastomonas fulva degrading microcsystin LR.</title>
        <authorList>
            <person name="Lee H.-g."/>
            <person name="Jin L."/>
            <person name="oh H.-M."/>
        </authorList>
    </citation>
    <scope>NUCLEOTIDE SEQUENCE [LARGE SCALE GENOMIC DNA]</scope>
    <source>
        <strain evidence="2 3">T2</strain>
        <plasmid evidence="2 3">unnamed</plasmid>
    </source>
</reference>
<dbReference type="Gene3D" id="2.20.140.10">
    <property type="entry name" value="WGR domain"/>
    <property type="match status" value="1"/>
</dbReference>
<gene>
    <name evidence="2" type="ORF">B5J99_18915</name>
</gene>
<dbReference type="SMART" id="SM00773">
    <property type="entry name" value="WGR"/>
    <property type="match status" value="1"/>
</dbReference>
<protein>
    <submittedName>
        <fullName evidence="2">Molybdate metabolism regulator</fullName>
    </submittedName>
</protein>
<dbReference type="GeneID" id="303487665"/>
<dbReference type="Proteomes" id="UP000258016">
    <property type="component" value="Plasmid unnamed"/>
</dbReference>
<organism evidence="2 3">
    <name type="scientific">Blastomonas fulva</name>
    <dbReference type="NCBI Taxonomy" id="1550728"/>
    <lineage>
        <taxon>Bacteria</taxon>
        <taxon>Pseudomonadati</taxon>
        <taxon>Pseudomonadota</taxon>
        <taxon>Alphaproteobacteria</taxon>
        <taxon>Sphingomonadales</taxon>
        <taxon>Sphingomonadaceae</taxon>
        <taxon>Blastomonas</taxon>
    </lineage>
</organism>
<dbReference type="InterPro" id="IPR036930">
    <property type="entry name" value="WGR_dom_sf"/>
</dbReference>
<evidence type="ECO:0000313" key="3">
    <source>
        <dbReference type="Proteomes" id="UP000258016"/>
    </source>
</evidence>
<dbReference type="SUPFAM" id="SSF142921">
    <property type="entry name" value="WGR domain-like"/>
    <property type="match status" value="1"/>
</dbReference>
<keyword evidence="2" id="KW-0614">Plasmid</keyword>
<dbReference type="CDD" id="cd07996">
    <property type="entry name" value="WGR_MMR_like"/>
    <property type="match status" value="1"/>
</dbReference>
<evidence type="ECO:0000259" key="1">
    <source>
        <dbReference type="SMART" id="SM00773"/>
    </source>
</evidence>
<dbReference type="EMBL" id="CP020084">
    <property type="protein sequence ID" value="ASR53706.1"/>
    <property type="molecule type" value="Genomic_DNA"/>
</dbReference>
<sequence length="93" mass="10860">MLEHDQNECHIWLEAKNPDLNVARRYAISRSQDLFGVAIVEFSWGRIGTRGQRRKLSFADPGRAKKFVEQLLRRRASSQNRIGVCYREVFRGP</sequence>
<feature type="domain" description="WGR" evidence="1">
    <location>
        <begin position="9"/>
        <end position="84"/>
    </location>
</feature>
<dbReference type="InterPro" id="IPR049809">
    <property type="entry name" value="YehF/YfeS-like_WGR"/>
</dbReference>
<keyword evidence="3" id="KW-1185">Reference proteome</keyword>
<evidence type="ECO:0000313" key="2">
    <source>
        <dbReference type="EMBL" id="ASR53706.1"/>
    </source>
</evidence>
<dbReference type="Pfam" id="PF05406">
    <property type="entry name" value="WGR"/>
    <property type="match status" value="1"/>
</dbReference>
<geneLocation type="plasmid" evidence="2 3">
    <name>unnamed</name>
</geneLocation>